<dbReference type="InterPro" id="IPR015424">
    <property type="entry name" value="PyrdxlP-dep_Trfase"/>
</dbReference>
<dbReference type="OrthoDB" id="389074at2"/>
<feature type="modified residue" description="N6-(pyridoxal phosphate)lysine" evidence="5">
    <location>
        <position position="197"/>
    </location>
</feature>
<evidence type="ECO:0000256" key="7">
    <source>
        <dbReference type="RuleBase" id="RU004504"/>
    </source>
</evidence>
<dbReference type="PROSITE" id="PS00595">
    <property type="entry name" value="AA_TRANSFER_CLASS_5"/>
    <property type="match status" value="1"/>
</dbReference>
<gene>
    <name evidence="9" type="ORF">C8D95_10898</name>
</gene>
<dbReference type="Gene3D" id="3.40.640.10">
    <property type="entry name" value="Type I PLP-dependent aspartate aminotransferase-like (Major domain)"/>
    <property type="match status" value="1"/>
</dbReference>
<dbReference type="InterPro" id="IPR020578">
    <property type="entry name" value="Aminotrans_V_PyrdxlP_BS"/>
</dbReference>
<dbReference type="EMBL" id="QGGV01000008">
    <property type="protein sequence ID" value="PWK55219.1"/>
    <property type="molecule type" value="Genomic_DNA"/>
</dbReference>
<dbReference type="PIRSF" id="PIRSF000524">
    <property type="entry name" value="SPT"/>
    <property type="match status" value="1"/>
</dbReference>
<evidence type="ECO:0000256" key="4">
    <source>
        <dbReference type="PIRSR" id="PIRSR000524-1"/>
    </source>
</evidence>
<dbReference type="SUPFAM" id="SSF53383">
    <property type="entry name" value="PLP-dependent transferases"/>
    <property type="match status" value="1"/>
</dbReference>
<dbReference type="GO" id="GO:0008453">
    <property type="term" value="F:alanine-glyoxylate transaminase activity"/>
    <property type="evidence" value="ECO:0007669"/>
    <property type="project" value="TreeGrafter"/>
</dbReference>
<dbReference type="InterPro" id="IPR015422">
    <property type="entry name" value="PyrdxlP-dep_Trfase_small"/>
</dbReference>
<evidence type="ECO:0000259" key="8">
    <source>
        <dbReference type="Pfam" id="PF00266"/>
    </source>
</evidence>
<evidence type="ECO:0000313" key="9">
    <source>
        <dbReference type="EMBL" id="PWK55219.1"/>
    </source>
</evidence>
<evidence type="ECO:0000313" key="10">
    <source>
        <dbReference type="Proteomes" id="UP000245390"/>
    </source>
</evidence>
<reference evidence="9 10" key="1">
    <citation type="submission" date="2018-05" db="EMBL/GenBank/DDBJ databases">
        <title>Genomic Encyclopedia of Type Strains, Phase IV (KMG-IV): sequencing the most valuable type-strain genomes for metagenomic binning, comparative biology and taxonomic classification.</title>
        <authorList>
            <person name="Goeker M."/>
        </authorList>
    </citation>
    <scope>NUCLEOTIDE SEQUENCE [LARGE SCALE GENOMIC DNA]</scope>
    <source>
        <strain evidence="9 10">DSM 103371</strain>
    </source>
</reference>
<dbReference type="InterPro" id="IPR024169">
    <property type="entry name" value="SP_NH2Trfase/AEP_transaminase"/>
</dbReference>
<keyword evidence="3 5" id="KW-0663">Pyridoxal phosphate</keyword>
<proteinExistence type="inferred from homology"/>
<feature type="binding site" evidence="4">
    <location>
        <position position="352"/>
    </location>
    <ligand>
        <name>substrate</name>
    </ligand>
</feature>
<evidence type="ECO:0000256" key="1">
    <source>
        <dbReference type="ARBA" id="ARBA00001933"/>
    </source>
</evidence>
<dbReference type="GO" id="GO:0004760">
    <property type="term" value="F:L-serine-pyruvate transaminase activity"/>
    <property type="evidence" value="ECO:0007669"/>
    <property type="project" value="TreeGrafter"/>
</dbReference>
<evidence type="ECO:0000256" key="5">
    <source>
        <dbReference type="PIRSR" id="PIRSR000524-50"/>
    </source>
</evidence>
<protein>
    <submittedName>
        <fullName evidence="9">Alanine-glyoxylate transaminase/serine-glyoxylate transaminase/serine-pyruvate transaminase</fullName>
    </submittedName>
</protein>
<dbReference type="Proteomes" id="UP000245390">
    <property type="component" value="Unassembled WGS sequence"/>
</dbReference>
<feature type="domain" description="Aminotransferase class V" evidence="8">
    <location>
        <begin position="58"/>
        <end position="287"/>
    </location>
</feature>
<accession>A0A316G2Y7</accession>
<dbReference type="Gene3D" id="3.90.1150.10">
    <property type="entry name" value="Aspartate Aminotransferase, domain 1"/>
    <property type="match status" value="1"/>
</dbReference>
<sequence length="398" mass="43148">MSLAHGVSYLAIPGPSVTPERVLRAMHRTSPNIYEGALPAMMPALVASLKAVARTEHNVTIYITNGHGAWEAALTNTLSRGDRILVPATGRFSHGWAEIARVLGVEVDIMDFGKRDPIDMAALTERLKTDDRGYKAVLAVHTDTSTSLRTDIPAVRAAIDAAGHPALLMVDCMASLGCDRFEMDAWGVDVMLAGSQKGLMTPPGLAFVWFNDKADRARDTANCVTWAWDWRPRAFPKIFSNYFGGTAPTLHLHGLREALDMIEEEGLENVWSRHASLARAVWAAAEHWGTEGTLELNVRQRELRGHSVTAFRAGSERATALRRWCEDKAGLTLGIGLGMTEPDDPAWHHFFRLGHMGHVSAQMILGALATMEAGMKAVGLPHAPGGVVKAAEVIAAEA</sequence>
<evidence type="ECO:0000256" key="2">
    <source>
        <dbReference type="ARBA" id="ARBA00009236"/>
    </source>
</evidence>
<keyword evidence="9" id="KW-0670">Pyruvate</keyword>
<comment type="cofactor">
    <cofactor evidence="1 5 7">
        <name>pyridoxal 5'-phosphate</name>
        <dbReference type="ChEBI" id="CHEBI:597326"/>
    </cofactor>
</comment>
<evidence type="ECO:0000256" key="3">
    <source>
        <dbReference type="ARBA" id="ARBA00022898"/>
    </source>
</evidence>
<dbReference type="KEGG" id="salo:EF888_06785"/>
<dbReference type="PANTHER" id="PTHR21152:SF40">
    <property type="entry name" value="ALANINE--GLYOXYLATE AMINOTRANSFERASE"/>
    <property type="match status" value="1"/>
</dbReference>
<comment type="similarity">
    <text evidence="2 6">Belongs to the class-V pyridoxal-phosphate-dependent aminotransferase family.</text>
</comment>
<comment type="caution">
    <text evidence="9">The sequence shown here is derived from an EMBL/GenBank/DDBJ whole genome shotgun (WGS) entry which is preliminary data.</text>
</comment>
<organism evidence="9 10">
    <name type="scientific">Silicimonas algicola</name>
    <dbReference type="NCBI Taxonomy" id="1826607"/>
    <lineage>
        <taxon>Bacteria</taxon>
        <taxon>Pseudomonadati</taxon>
        <taxon>Pseudomonadota</taxon>
        <taxon>Alphaproteobacteria</taxon>
        <taxon>Rhodobacterales</taxon>
        <taxon>Paracoccaceae</taxon>
    </lineage>
</organism>
<dbReference type="RefSeq" id="WP_109760221.1">
    <property type="nucleotide sequence ID" value="NZ_CP034588.1"/>
</dbReference>
<keyword evidence="10" id="KW-1185">Reference proteome</keyword>
<dbReference type="GO" id="GO:0019265">
    <property type="term" value="P:glycine biosynthetic process, by transamination of glyoxylate"/>
    <property type="evidence" value="ECO:0007669"/>
    <property type="project" value="TreeGrafter"/>
</dbReference>
<dbReference type="AlphaFoldDB" id="A0A316G2Y7"/>
<evidence type="ECO:0000256" key="6">
    <source>
        <dbReference type="RuleBase" id="RU004075"/>
    </source>
</evidence>
<name>A0A316G2Y7_9RHOB</name>
<dbReference type="InterPro" id="IPR000192">
    <property type="entry name" value="Aminotrans_V_dom"/>
</dbReference>
<dbReference type="PANTHER" id="PTHR21152">
    <property type="entry name" value="AMINOTRANSFERASE CLASS V"/>
    <property type="match status" value="1"/>
</dbReference>
<dbReference type="InterPro" id="IPR015421">
    <property type="entry name" value="PyrdxlP-dep_Trfase_major"/>
</dbReference>
<dbReference type="Pfam" id="PF00266">
    <property type="entry name" value="Aminotran_5"/>
    <property type="match status" value="1"/>
</dbReference>